<proteinExistence type="predicted"/>
<accession>A0A2I8EMC7</accession>
<dbReference type="AlphaFoldDB" id="A0A2I8EMC7"/>
<evidence type="ECO:0000259" key="1">
    <source>
        <dbReference type="Pfam" id="PF13018"/>
    </source>
</evidence>
<name>A0A2I8EMC7_9BURK</name>
<feature type="domain" description="ESPR" evidence="1">
    <location>
        <begin position="1"/>
        <end position="42"/>
    </location>
</feature>
<dbReference type="Proteomes" id="UP000243502">
    <property type="component" value="Chromosome 1"/>
</dbReference>
<sequence length="63" mass="6803">MNKTYRSIWNETTGTWVAAQENAASRGKGGSSKKSVGLLGTAVIIGGGRAGVWFRIREFNRVC</sequence>
<organism evidence="2 3">
    <name type="scientific">Paraburkholderia terrae</name>
    <dbReference type="NCBI Taxonomy" id="311230"/>
    <lineage>
        <taxon>Bacteria</taxon>
        <taxon>Pseudomonadati</taxon>
        <taxon>Pseudomonadota</taxon>
        <taxon>Betaproteobacteria</taxon>
        <taxon>Burkholderiales</taxon>
        <taxon>Burkholderiaceae</taxon>
        <taxon>Paraburkholderia</taxon>
    </lineage>
</organism>
<dbReference type="RefSeq" id="WP_081920933.1">
    <property type="nucleotide sequence ID" value="NZ_AP024955.1"/>
</dbReference>
<dbReference type="KEGG" id="pter:C2L65_13340"/>
<protein>
    <recommendedName>
        <fullName evidence="1">ESPR domain-containing protein</fullName>
    </recommendedName>
</protein>
<dbReference type="EMBL" id="CP026111">
    <property type="protein sequence ID" value="AUT60481.1"/>
    <property type="molecule type" value="Genomic_DNA"/>
</dbReference>
<gene>
    <name evidence="2" type="ORF">C2L65_13340</name>
</gene>
<reference evidence="2 3" key="1">
    <citation type="submission" date="2018-01" db="EMBL/GenBank/DDBJ databases">
        <title>Species boundaries and ecological features among Paraburkholderia terrae DSMZ17804T, P. hospita DSMZ17164T and P. caribensis DSMZ13236T.</title>
        <authorList>
            <person name="Pratama A.A."/>
        </authorList>
    </citation>
    <scope>NUCLEOTIDE SEQUENCE [LARGE SCALE GENOMIC DNA]</scope>
    <source>
        <strain evidence="2 3">DSM 17804</strain>
    </source>
</reference>
<evidence type="ECO:0000313" key="2">
    <source>
        <dbReference type="EMBL" id="AUT60481.1"/>
    </source>
</evidence>
<dbReference type="Pfam" id="PF13018">
    <property type="entry name" value="ESPR"/>
    <property type="match status" value="1"/>
</dbReference>
<evidence type="ECO:0000313" key="3">
    <source>
        <dbReference type="Proteomes" id="UP000243502"/>
    </source>
</evidence>
<dbReference type="InterPro" id="IPR024973">
    <property type="entry name" value="ESPR"/>
</dbReference>